<proteinExistence type="predicted"/>
<evidence type="ECO:0000313" key="3">
    <source>
        <dbReference type="Proteomes" id="UP001433268"/>
    </source>
</evidence>
<keyword evidence="3" id="KW-1185">Reference proteome</keyword>
<accession>A0ABR1WG16</accession>
<dbReference type="RefSeq" id="XP_066668508.1">
    <property type="nucleotide sequence ID" value="XM_066813166.1"/>
</dbReference>
<feature type="domain" description="Heterokaryon incompatibility" evidence="1">
    <location>
        <begin position="23"/>
        <end position="113"/>
    </location>
</feature>
<dbReference type="PANTHER" id="PTHR10622:SF10">
    <property type="entry name" value="HET DOMAIN-CONTAINING PROTEIN"/>
    <property type="match status" value="1"/>
</dbReference>
<organism evidence="2 3">
    <name type="scientific">Apiospora hydei</name>
    <dbReference type="NCBI Taxonomy" id="1337664"/>
    <lineage>
        <taxon>Eukaryota</taxon>
        <taxon>Fungi</taxon>
        <taxon>Dikarya</taxon>
        <taxon>Ascomycota</taxon>
        <taxon>Pezizomycotina</taxon>
        <taxon>Sordariomycetes</taxon>
        <taxon>Xylariomycetidae</taxon>
        <taxon>Amphisphaeriales</taxon>
        <taxon>Apiosporaceae</taxon>
        <taxon>Apiospora</taxon>
    </lineage>
</organism>
<comment type="caution">
    <text evidence="2">The sequence shown here is derived from an EMBL/GenBank/DDBJ whole genome shotgun (WGS) entry which is preliminary data.</text>
</comment>
<evidence type="ECO:0000259" key="1">
    <source>
        <dbReference type="Pfam" id="PF06985"/>
    </source>
</evidence>
<dbReference type="Pfam" id="PF06985">
    <property type="entry name" value="HET"/>
    <property type="match status" value="1"/>
</dbReference>
<sequence length="227" mass="26275">MRLLNVFTYRLESYPDAFEAPQYAILSHTWGNEEVLFDDVNAKGGEEQNWTGRGSAKKILMSVEQARKDRLRYIWIDNICIDKSSSAELSEAINSMFNWYKMSRICYAYLSDVQNIEDLDHCKWLSRGWTLQELIAPDHVEFYGACWSYIGSRESLANELGALTNINKELLSRRDQHTVTVEQDLASISIATKMSWARDRKTTRREDIAYCLMGIFNVNMPLLYGGR</sequence>
<dbReference type="EMBL" id="JAQQWN010000006">
    <property type="protein sequence ID" value="KAK8081033.1"/>
    <property type="molecule type" value="Genomic_DNA"/>
</dbReference>
<dbReference type="InterPro" id="IPR010730">
    <property type="entry name" value="HET"/>
</dbReference>
<dbReference type="Proteomes" id="UP001433268">
    <property type="component" value="Unassembled WGS sequence"/>
</dbReference>
<dbReference type="PANTHER" id="PTHR10622">
    <property type="entry name" value="HET DOMAIN-CONTAINING PROTEIN"/>
    <property type="match status" value="1"/>
</dbReference>
<protein>
    <submittedName>
        <fullName evidence="2">HET-domain-containing protein</fullName>
    </submittedName>
</protein>
<reference evidence="2 3" key="1">
    <citation type="submission" date="2023-01" db="EMBL/GenBank/DDBJ databases">
        <title>Analysis of 21 Apiospora genomes using comparative genomics revels a genus with tremendous synthesis potential of carbohydrate active enzymes and secondary metabolites.</title>
        <authorList>
            <person name="Sorensen T."/>
        </authorList>
    </citation>
    <scope>NUCLEOTIDE SEQUENCE [LARGE SCALE GENOMIC DNA]</scope>
    <source>
        <strain evidence="2 3">CBS 114990</strain>
    </source>
</reference>
<gene>
    <name evidence="2" type="ORF">PG997_008851</name>
</gene>
<evidence type="ECO:0000313" key="2">
    <source>
        <dbReference type="EMBL" id="KAK8081033.1"/>
    </source>
</evidence>
<dbReference type="GeneID" id="92046226"/>
<name>A0ABR1WG16_9PEZI</name>